<protein>
    <submittedName>
        <fullName evidence="1">Uncharacterized protein</fullName>
    </submittedName>
</protein>
<dbReference type="EMBL" id="JAYMYQ010000001">
    <property type="protein sequence ID" value="KAK7360294.1"/>
    <property type="molecule type" value="Genomic_DNA"/>
</dbReference>
<keyword evidence="2" id="KW-1185">Reference proteome</keyword>
<sequence length="101" mass="11395">MQNHVSCSSPTFSTPKLSPQKTKRAFTLTLMDHTSSLRILHSSLHIDEISFNHVSYSSPSFSTPRPSPQKTKRAFTLTLMDHTSSLRILHSSLHIDEISFV</sequence>
<gene>
    <name evidence="1" type="ORF">VNO77_02277</name>
</gene>
<proteinExistence type="predicted"/>
<accession>A0AAN9MXV9</accession>
<reference evidence="1 2" key="1">
    <citation type="submission" date="2024-01" db="EMBL/GenBank/DDBJ databases">
        <title>The genomes of 5 underutilized Papilionoideae crops provide insights into root nodulation and disease resistanc.</title>
        <authorList>
            <person name="Jiang F."/>
        </authorList>
    </citation>
    <scope>NUCLEOTIDE SEQUENCE [LARGE SCALE GENOMIC DNA]</scope>
    <source>
        <strain evidence="1">LVBAO_FW01</strain>
        <tissue evidence="1">Leaves</tissue>
    </source>
</reference>
<dbReference type="Proteomes" id="UP001367508">
    <property type="component" value="Unassembled WGS sequence"/>
</dbReference>
<dbReference type="AlphaFoldDB" id="A0AAN9MXV9"/>
<evidence type="ECO:0000313" key="1">
    <source>
        <dbReference type="EMBL" id="KAK7360294.1"/>
    </source>
</evidence>
<organism evidence="1 2">
    <name type="scientific">Canavalia gladiata</name>
    <name type="common">Sword bean</name>
    <name type="synonym">Dolichos gladiatus</name>
    <dbReference type="NCBI Taxonomy" id="3824"/>
    <lineage>
        <taxon>Eukaryota</taxon>
        <taxon>Viridiplantae</taxon>
        <taxon>Streptophyta</taxon>
        <taxon>Embryophyta</taxon>
        <taxon>Tracheophyta</taxon>
        <taxon>Spermatophyta</taxon>
        <taxon>Magnoliopsida</taxon>
        <taxon>eudicotyledons</taxon>
        <taxon>Gunneridae</taxon>
        <taxon>Pentapetalae</taxon>
        <taxon>rosids</taxon>
        <taxon>fabids</taxon>
        <taxon>Fabales</taxon>
        <taxon>Fabaceae</taxon>
        <taxon>Papilionoideae</taxon>
        <taxon>50 kb inversion clade</taxon>
        <taxon>NPAAA clade</taxon>
        <taxon>indigoferoid/millettioid clade</taxon>
        <taxon>Phaseoleae</taxon>
        <taxon>Canavalia</taxon>
    </lineage>
</organism>
<evidence type="ECO:0000313" key="2">
    <source>
        <dbReference type="Proteomes" id="UP001367508"/>
    </source>
</evidence>
<name>A0AAN9MXV9_CANGL</name>
<comment type="caution">
    <text evidence="1">The sequence shown here is derived from an EMBL/GenBank/DDBJ whole genome shotgun (WGS) entry which is preliminary data.</text>
</comment>